<dbReference type="Gramene" id="PRQ55307">
    <property type="protein sequence ID" value="PRQ55307"/>
    <property type="gene ID" value="RchiOBHm_Chr1g0323141"/>
</dbReference>
<dbReference type="EMBL" id="PDCK01000039">
    <property type="protein sequence ID" value="PRQ55307.1"/>
    <property type="molecule type" value="Genomic_DNA"/>
</dbReference>
<sequence>MIFAVSYRSIYSILEGSSVRSTCGLVTSIVDIFRGLWEASDAVSPHLASPWELWFDLGFLTPCDSLTE</sequence>
<evidence type="ECO:0000313" key="1">
    <source>
        <dbReference type="EMBL" id="PRQ55307.1"/>
    </source>
</evidence>
<dbReference type="AlphaFoldDB" id="A0A2P6S9D9"/>
<accession>A0A2P6S9D9</accession>
<dbReference type="Proteomes" id="UP000238479">
    <property type="component" value="Chromosome 1"/>
</dbReference>
<keyword evidence="2" id="KW-1185">Reference proteome</keyword>
<protein>
    <submittedName>
        <fullName evidence="1">Uncharacterized protein</fullName>
    </submittedName>
</protein>
<gene>
    <name evidence="1" type="ORF">RchiOBHm_Chr1g0323141</name>
</gene>
<evidence type="ECO:0000313" key="2">
    <source>
        <dbReference type="Proteomes" id="UP000238479"/>
    </source>
</evidence>
<comment type="caution">
    <text evidence="1">The sequence shown here is derived from an EMBL/GenBank/DDBJ whole genome shotgun (WGS) entry which is preliminary data.</text>
</comment>
<reference evidence="1 2" key="1">
    <citation type="journal article" date="2018" name="Nat. Genet.">
        <title>The Rosa genome provides new insights in the design of modern roses.</title>
        <authorList>
            <person name="Bendahmane M."/>
        </authorList>
    </citation>
    <scope>NUCLEOTIDE SEQUENCE [LARGE SCALE GENOMIC DNA]</scope>
    <source>
        <strain evidence="2">cv. Old Blush</strain>
    </source>
</reference>
<proteinExistence type="predicted"/>
<organism evidence="1 2">
    <name type="scientific">Rosa chinensis</name>
    <name type="common">China rose</name>
    <dbReference type="NCBI Taxonomy" id="74649"/>
    <lineage>
        <taxon>Eukaryota</taxon>
        <taxon>Viridiplantae</taxon>
        <taxon>Streptophyta</taxon>
        <taxon>Embryophyta</taxon>
        <taxon>Tracheophyta</taxon>
        <taxon>Spermatophyta</taxon>
        <taxon>Magnoliopsida</taxon>
        <taxon>eudicotyledons</taxon>
        <taxon>Gunneridae</taxon>
        <taxon>Pentapetalae</taxon>
        <taxon>rosids</taxon>
        <taxon>fabids</taxon>
        <taxon>Rosales</taxon>
        <taxon>Rosaceae</taxon>
        <taxon>Rosoideae</taxon>
        <taxon>Rosoideae incertae sedis</taxon>
        <taxon>Rosa</taxon>
    </lineage>
</organism>
<name>A0A2P6S9D9_ROSCH</name>